<comment type="similarity">
    <text evidence="2 11">Belongs to the mitochondrial carrier (TC 2.A.29) family.</text>
</comment>
<dbReference type="SUPFAM" id="SSF103506">
    <property type="entry name" value="Mitochondrial carrier"/>
    <property type="match status" value="1"/>
</dbReference>
<dbReference type="InterPro" id="IPR023395">
    <property type="entry name" value="MCP_dom_sf"/>
</dbReference>
<dbReference type="Gene3D" id="1.50.40.10">
    <property type="entry name" value="Mitochondrial carrier domain"/>
    <property type="match status" value="2"/>
</dbReference>
<dbReference type="GO" id="GO:0005743">
    <property type="term" value="C:mitochondrial inner membrane"/>
    <property type="evidence" value="ECO:0007669"/>
    <property type="project" value="UniProtKB-SubCell"/>
</dbReference>
<keyword evidence="5" id="KW-0677">Repeat</keyword>
<protein>
    <submittedName>
        <fullName evidence="12">Solute carrier family 25 member 40</fullName>
    </submittedName>
</protein>
<dbReference type="PANTHER" id="PTHR45760">
    <property type="entry name" value="FI19922P1-RELATED"/>
    <property type="match status" value="1"/>
</dbReference>
<dbReference type="InterPro" id="IPR045315">
    <property type="entry name" value="Mtm1-like"/>
</dbReference>
<sequence>YDTSNYSVPSFSVISEYGTKITNTCCCRLCIYKRQCIGLLSLHAICGVVMVQQTADLAPSGQPCSELNSNFGRIIASSFGGMITSLVMTPLDVVKIRMQAASRISSCEKCFLYCNGLMDHLCASVNSASNNHGPWYNNSTTSKTAWVGLSTCHNASGIDFCVLHSGLRSFPTEVVDGFRIRHSSIEALSKIVKSEGILSLWSGLSPTLAMALPQTVVYYSVNDWLKEKLGYTQSAYKSTLHYGCFSSNDFVPAVVGALSRTVAVFTISPLELLRTKLQSQKMSLKNVFDALRSTINSSGFRSLWMGMGPTLLRDVPYSAIFWFVYDYNKYKYLPTVIEITPLSETVPRPIPSFSSAFFFGACAGFTAGAITHPFDVVKTHRQIELGESIFGNRKYSRSTLSALRQLYRQKGLQALYSGFTPRLLKTTTASALMVSLFELLRQNLVA</sequence>
<evidence type="ECO:0000256" key="1">
    <source>
        <dbReference type="ARBA" id="ARBA00004448"/>
    </source>
</evidence>
<dbReference type="GO" id="GO:1990542">
    <property type="term" value="P:mitochondrial transmembrane transport"/>
    <property type="evidence" value="ECO:0007669"/>
    <property type="project" value="InterPro"/>
</dbReference>
<feature type="repeat" description="Solcar" evidence="10">
    <location>
        <begin position="68"/>
        <end position="228"/>
    </location>
</feature>
<evidence type="ECO:0000256" key="11">
    <source>
        <dbReference type="RuleBase" id="RU000488"/>
    </source>
</evidence>
<dbReference type="PANTHER" id="PTHR45760:SF2">
    <property type="entry name" value="FI19922P1-RELATED"/>
    <property type="match status" value="1"/>
</dbReference>
<feature type="repeat" description="Solcar" evidence="10">
    <location>
        <begin position="247"/>
        <end position="331"/>
    </location>
</feature>
<gene>
    <name evidence="12" type="ORF">TR124426</name>
</gene>
<evidence type="ECO:0000256" key="2">
    <source>
        <dbReference type="ARBA" id="ARBA00006375"/>
    </source>
</evidence>
<reference evidence="12" key="1">
    <citation type="submission" date="2016-01" db="EMBL/GenBank/DDBJ databases">
        <title>Reference transcriptome for the parasite Schistocephalus solidus: insights into the molecular evolution of parasitism.</title>
        <authorList>
            <person name="Hebert F.O."/>
            <person name="Grambauer S."/>
            <person name="Barber I."/>
            <person name="Landry C.R."/>
            <person name="Aubin-Horth N."/>
        </authorList>
    </citation>
    <scope>NUCLEOTIDE SEQUENCE</scope>
</reference>
<feature type="repeat" description="Solcar" evidence="10">
    <location>
        <begin position="351"/>
        <end position="443"/>
    </location>
</feature>
<keyword evidence="4 10" id="KW-0812">Transmembrane</keyword>
<dbReference type="AlphaFoldDB" id="A0A0X3PHE3"/>
<evidence type="ECO:0000256" key="10">
    <source>
        <dbReference type="PROSITE-ProRule" id="PRU00282"/>
    </source>
</evidence>
<dbReference type="PROSITE" id="PS50920">
    <property type="entry name" value="SOLCAR"/>
    <property type="match status" value="3"/>
</dbReference>
<comment type="subcellular location">
    <subcellularLocation>
        <location evidence="1">Mitochondrion inner membrane</location>
        <topology evidence="1">Multi-pass membrane protein</topology>
    </subcellularLocation>
</comment>
<dbReference type="InterPro" id="IPR018108">
    <property type="entry name" value="MCP_transmembrane"/>
</dbReference>
<keyword evidence="9 10" id="KW-0472">Membrane</keyword>
<evidence type="ECO:0000256" key="7">
    <source>
        <dbReference type="ARBA" id="ARBA00022989"/>
    </source>
</evidence>
<keyword evidence="8" id="KW-0496">Mitochondrion</keyword>
<name>A0A0X3PHE3_SCHSO</name>
<evidence type="ECO:0000256" key="9">
    <source>
        <dbReference type="ARBA" id="ARBA00023136"/>
    </source>
</evidence>
<dbReference type="EMBL" id="GEEE01015633">
    <property type="protein sequence ID" value="JAP47592.1"/>
    <property type="molecule type" value="Transcribed_RNA"/>
</dbReference>
<feature type="non-terminal residue" evidence="12">
    <location>
        <position position="1"/>
    </location>
</feature>
<evidence type="ECO:0000256" key="3">
    <source>
        <dbReference type="ARBA" id="ARBA00022448"/>
    </source>
</evidence>
<dbReference type="Pfam" id="PF00153">
    <property type="entry name" value="Mito_carr"/>
    <property type="match status" value="4"/>
</dbReference>
<organism evidence="12">
    <name type="scientific">Schistocephalus solidus</name>
    <name type="common">Tapeworm</name>
    <dbReference type="NCBI Taxonomy" id="70667"/>
    <lineage>
        <taxon>Eukaryota</taxon>
        <taxon>Metazoa</taxon>
        <taxon>Spiralia</taxon>
        <taxon>Lophotrochozoa</taxon>
        <taxon>Platyhelminthes</taxon>
        <taxon>Cestoda</taxon>
        <taxon>Eucestoda</taxon>
        <taxon>Diphyllobothriidea</taxon>
        <taxon>Diphyllobothriidae</taxon>
        <taxon>Schistocephalus</taxon>
    </lineage>
</organism>
<evidence type="ECO:0000256" key="5">
    <source>
        <dbReference type="ARBA" id="ARBA00022737"/>
    </source>
</evidence>
<evidence type="ECO:0000256" key="8">
    <source>
        <dbReference type="ARBA" id="ARBA00023128"/>
    </source>
</evidence>
<evidence type="ECO:0000256" key="6">
    <source>
        <dbReference type="ARBA" id="ARBA00022792"/>
    </source>
</evidence>
<keyword evidence="7" id="KW-1133">Transmembrane helix</keyword>
<evidence type="ECO:0000256" key="4">
    <source>
        <dbReference type="ARBA" id="ARBA00022692"/>
    </source>
</evidence>
<accession>A0A0X3PHE3</accession>
<evidence type="ECO:0000313" key="12">
    <source>
        <dbReference type="EMBL" id="JAP47592.1"/>
    </source>
</evidence>
<keyword evidence="6" id="KW-0999">Mitochondrion inner membrane</keyword>
<proteinExistence type="inferred from homology"/>
<keyword evidence="3 11" id="KW-0813">Transport</keyword>